<organism evidence="2 3">
    <name type="scientific">Polaribacter ponticola</name>
    <dbReference type="NCBI Taxonomy" id="2978475"/>
    <lineage>
        <taxon>Bacteria</taxon>
        <taxon>Pseudomonadati</taxon>
        <taxon>Bacteroidota</taxon>
        <taxon>Flavobacteriia</taxon>
        <taxon>Flavobacteriales</taxon>
        <taxon>Flavobacteriaceae</taxon>
    </lineage>
</organism>
<dbReference type="Proteomes" id="UP001151478">
    <property type="component" value="Unassembled WGS sequence"/>
</dbReference>
<reference evidence="2" key="1">
    <citation type="submission" date="2023-02" db="EMBL/GenBank/DDBJ databases">
        <title>Polaribacter ponticola sp. nov., isolated from seawater.</title>
        <authorList>
            <person name="Baek J.H."/>
            <person name="Kim J.M."/>
            <person name="Choi D.G."/>
            <person name="Jeon C.O."/>
        </authorList>
    </citation>
    <scope>NUCLEOTIDE SEQUENCE</scope>
    <source>
        <strain evidence="2">MSW5</strain>
    </source>
</reference>
<keyword evidence="3" id="KW-1185">Reference proteome</keyword>
<dbReference type="EMBL" id="JAOSLC020000003">
    <property type="protein sequence ID" value="MDD7915354.1"/>
    <property type="molecule type" value="Genomic_DNA"/>
</dbReference>
<comment type="caution">
    <text evidence="2">The sequence shown here is derived from an EMBL/GenBank/DDBJ whole genome shotgun (WGS) entry which is preliminary data.</text>
</comment>
<evidence type="ECO:0000313" key="3">
    <source>
        <dbReference type="Proteomes" id="UP001151478"/>
    </source>
</evidence>
<name>A0ABT5SB64_9FLAO</name>
<sequence length="112" mass="13287">MRSISLNNDDSFVFHFYETYLEISEKKKQKISYDEIAFCKFKEGKPQILGTIFITIVSLLTLFLRDIKVYKTYGQLIIGLKDDNRFEYKIDKTYDKDKLINVKNLITKKAKL</sequence>
<gene>
    <name evidence="2" type="ORF">N5A56_013445</name>
</gene>
<accession>A0ABT5SB64</accession>
<keyword evidence="1" id="KW-0812">Transmembrane</keyword>
<feature type="transmembrane region" description="Helical" evidence="1">
    <location>
        <begin position="47"/>
        <end position="64"/>
    </location>
</feature>
<dbReference type="RefSeq" id="WP_265725906.1">
    <property type="nucleotide sequence ID" value="NZ_JAOSLC020000003.1"/>
</dbReference>
<proteinExistence type="predicted"/>
<keyword evidence="1" id="KW-0472">Membrane</keyword>
<keyword evidence="1" id="KW-1133">Transmembrane helix</keyword>
<protein>
    <submittedName>
        <fullName evidence="2">Uncharacterized protein</fullName>
    </submittedName>
</protein>
<evidence type="ECO:0000256" key="1">
    <source>
        <dbReference type="SAM" id="Phobius"/>
    </source>
</evidence>
<evidence type="ECO:0000313" key="2">
    <source>
        <dbReference type="EMBL" id="MDD7915354.1"/>
    </source>
</evidence>